<dbReference type="EMBL" id="NXLU01000003">
    <property type="protein sequence ID" value="RDU69301.1"/>
    <property type="molecule type" value="Genomic_DNA"/>
</dbReference>
<comment type="caution">
    <text evidence="1">The sequence shown here is derived from an EMBL/GenBank/DDBJ whole genome shotgun (WGS) entry which is preliminary data.</text>
</comment>
<organism evidence="1 2">
    <name type="scientific">Helicobacter cholecystus</name>
    <dbReference type="NCBI Taxonomy" id="45498"/>
    <lineage>
        <taxon>Bacteria</taxon>
        <taxon>Pseudomonadati</taxon>
        <taxon>Campylobacterota</taxon>
        <taxon>Epsilonproteobacteria</taxon>
        <taxon>Campylobacterales</taxon>
        <taxon>Helicobacteraceae</taxon>
        <taxon>Helicobacter</taxon>
    </lineage>
</organism>
<protein>
    <submittedName>
        <fullName evidence="1">Uncharacterized protein</fullName>
    </submittedName>
</protein>
<evidence type="ECO:0000313" key="1">
    <source>
        <dbReference type="EMBL" id="RDU69301.1"/>
    </source>
</evidence>
<reference evidence="1 2" key="1">
    <citation type="submission" date="2018-04" db="EMBL/GenBank/DDBJ databases">
        <title>Novel Campyloabacter and Helicobacter Species and Strains.</title>
        <authorList>
            <person name="Mannion A.J."/>
            <person name="Shen Z."/>
            <person name="Fox J.G."/>
        </authorList>
    </citation>
    <scope>NUCLEOTIDE SEQUENCE [LARGE SCALE GENOMIC DNA]</scope>
    <source>
        <strain evidence="1 2">ATCC 700242</strain>
    </source>
</reference>
<dbReference type="RefSeq" id="WP_104725139.1">
    <property type="nucleotide sequence ID" value="NZ_FZNE01000015.1"/>
</dbReference>
<accession>A0A3D8IXM3</accession>
<dbReference type="AlphaFoldDB" id="A0A3D8IXM3"/>
<keyword evidence="2" id="KW-1185">Reference proteome</keyword>
<proteinExistence type="predicted"/>
<evidence type="ECO:0000313" key="2">
    <source>
        <dbReference type="Proteomes" id="UP000257067"/>
    </source>
</evidence>
<gene>
    <name evidence="1" type="ORF">CQA62_03950</name>
</gene>
<dbReference type="Proteomes" id="UP000257067">
    <property type="component" value="Unassembled WGS sequence"/>
</dbReference>
<sequence>MTSFQDFTFLHKASTMQRALLISLQKEVEKFCNFSPKECKTRITIKGSGRGNICVYELKKAIKGIKIFFNLYKSEFFD</sequence>
<name>A0A3D8IXM3_9HELI</name>